<dbReference type="InterPro" id="IPR036390">
    <property type="entry name" value="WH_DNA-bd_sf"/>
</dbReference>
<dbReference type="SUPFAM" id="SSF46785">
    <property type="entry name" value="Winged helix' DNA-binding domain"/>
    <property type="match status" value="1"/>
</dbReference>
<dbReference type="InterPro" id="IPR011991">
    <property type="entry name" value="ArsR-like_HTH"/>
</dbReference>
<dbReference type="PANTHER" id="PTHR33204">
    <property type="entry name" value="TRANSCRIPTIONAL REGULATOR, MARR FAMILY"/>
    <property type="match status" value="1"/>
</dbReference>
<accession>A0A7H0LGF9</accession>
<sequence length="113" mass="12662">MRRKEPDSCGFAAALEAIGGKWKTSILWELHLRPHRFAELRRSLGGVSEKMLAQQLRQMEADGLVSRCDHGEVPPRVDYSITPLGLSLNEAVTAMSAWGKYHETWKSGRQEAA</sequence>
<dbReference type="InterPro" id="IPR002577">
    <property type="entry name" value="HTH_HxlR"/>
</dbReference>
<dbReference type="CDD" id="cd00090">
    <property type="entry name" value="HTH_ARSR"/>
    <property type="match status" value="1"/>
</dbReference>
<reference evidence="5 6" key="1">
    <citation type="submission" date="2020-09" db="EMBL/GenBank/DDBJ databases">
        <title>Sphingomonas sp., a new species isolated from pork steak.</title>
        <authorList>
            <person name="Heidler von Heilborn D."/>
        </authorList>
    </citation>
    <scope>NUCLEOTIDE SEQUENCE [LARGE SCALE GENOMIC DNA]</scope>
    <source>
        <strain evidence="6">S8-3T</strain>
    </source>
</reference>
<dbReference type="RefSeq" id="WP_187761089.1">
    <property type="nucleotide sequence ID" value="NZ_CP061038.1"/>
</dbReference>
<feature type="domain" description="HTH hxlR-type" evidence="4">
    <location>
        <begin position="9"/>
        <end position="107"/>
    </location>
</feature>
<evidence type="ECO:0000259" key="4">
    <source>
        <dbReference type="PROSITE" id="PS51118"/>
    </source>
</evidence>
<dbReference type="Gene3D" id="1.10.10.10">
    <property type="entry name" value="Winged helix-like DNA-binding domain superfamily/Winged helix DNA-binding domain"/>
    <property type="match status" value="1"/>
</dbReference>
<dbReference type="Proteomes" id="UP000516148">
    <property type="component" value="Chromosome"/>
</dbReference>
<organism evidence="5 6">
    <name type="scientific">Sphingomonas alpina</name>
    <dbReference type="NCBI Taxonomy" id="653931"/>
    <lineage>
        <taxon>Bacteria</taxon>
        <taxon>Pseudomonadati</taxon>
        <taxon>Pseudomonadota</taxon>
        <taxon>Alphaproteobacteria</taxon>
        <taxon>Sphingomonadales</taxon>
        <taxon>Sphingomonadaceae</taxon>
        <taxon>Sphingomonas</taxon>
    </lineage>
</organism>
<evidence type="ECO:0000256" key="3">
    <source>
        <dbReference type="ARBA" id="ARBA00023163"/>
    </source>
</evidence>
<dbReference type="PROSITE" id="PS51118">
    <property type="entry name" value="HTH_HXLR"/>
    <property type="match status" value="1"/>
</dbReference>
<evidence type="ECO:0000256" key="2">
    <source>
        <dbReference type="ARBA" id="ARBA00023125"/>
    </source>
</evidence>
<dbReference type="KEGG" id="spap:H3Z74_18855"/>
<gene>
    <name evidence="5" type="ORF">H3Z74_18855</name>
</gene>
<protein>
    <submittedName>
        <fullName evidence="5">Helix-turn-helix transcriptional regulator</fullName>
    </submittedName>
</protein>
<dbReference type="GO" id="GO:0003677">
    <property type="term" value="F:DNA binding"/>
    <property type="evidence" value="ECO:0007669"/>
    <property type="project" value="UniProtKB-KW"/>
</dbReference>
<keyword evidence="3" id="KW-0804">Transcription</keyword>
<dbReference type="InterPro" id="IPR036388">
    <property type="entry name" value="WH-like_DNA-bd_sf"/>
</dbReference>
<evidence type="ECO:0000256" key="1">
    <source>
        <dbReference type="ARBA" id="ARBA00023015"/>
    </source>
</evidence>
<keyword evidence="6" id="KW-1185">Reference proteome</keyword>
<proteinExistence type="predicted"/>
<keyword evidence="2" id="KW-0238">DNA-binding</keyword>
<dbReference type="PANTHER" id="PTHR33204:SF29">
    <property type="entry name" value="TRANSCRIPTIONAL REGULATOR"/>
    <property type="match status" value="1"/>
</dbReference>
<dbReference type="Pfam" id="PF01638">
    <property type="entry name" value="HxlR"/>
    <property type="match status" value="1"/>
</dbReference>
<evidence type="ECO:0000313" key="5">
    <source>
        <dbReference type="EMBL" id="QNQ08762.1"/>
    </source>
</evidence>
<dbReference type="AlphaFoldDB" id="A0A7H0LGF9"/>
<dbReference type="GO" id="GO:0006355">
    <property type="term" value="P:regulation of DNA-templated transcription"/>
    <property type="evidence" value="ECO:0007669"/>
    <property type="project" value="UniProtKB-ARBA"/>
</dbReference>
<keyword evidence="1" id="KW-0805">Transcription regulation</keyword>
<name>A0A7H0LGF9_9SPHN</name>
<dbReference type="EMBL" id="CP061038">
    <property type="protein sequence ID" value="QNQ08762.1"/>
    <property type="molecule type" value="Genomic_DNA"/>
</dbReference>
<evidence type="ECO:0000313" key="6">
    <source>
        <dbReference type="Proteomes" id="UP000516148"/>
    </source>
</evidence>